<organism evidence="1 2">
    <name type="scientific">Prescottella agglutinans</name>
    <dbReference type="NCBI Taxonomy" id="1644129"/>
    <lineage>
        <taxon>Bacteria</taxon>
        <taxon>Bacillati</taxon>
        <taxon>Actinomycetota</taxon>
        <taxon>Actinomycetes</taxon>
        <taxon>Mycobacteriales</taxon>
        <taxon>Nocardiaceae</taxon>
        <taxon>Prescottella</taxon>
    </lineage>
</organism>
<proteinExistence type="predicted"/>
<keyword evidence="2" id="KW-1185">Reference proteome</keyword>
<name>A0ABT6M4U1_9NOCA</name>
<accession>A0ABT6M4U1</accession>
<dbReference type="EMBL" id="JARXVC010000001">
    <property type="protein sequence ID" value="MDH6279326.1"/>
    <property type="molecule type" value="Genomic_DNA"/>
</dbReference>
<protein>
    <submittedName>
        <fullName evidence="1">Uncharacterized protein</fullName>
    </submittedName>
</protein>
<comment type="caution">
    <text evidence="1">The sequence shown here is derived from an EMBL/GenBank/DDBJ whole genome shotgun (WGS) entry which is preliminary data.</text>
</comment>
<gene>
    <name evidence="1" type="ORF">M2280_000531</name>
</gene>
<dbReference type="RefSeq" id="WP_280758694.1">
    <property type="nucleotide sequence ID" value="NZ_JARXVC010000001.1"/>
</dbReference>
<dbReference type="Proteomes" id="UP001160334">
    <property type="component" value="Unassembled WGS sequence"/>
</dbReference>
<evidence type="ECO:0000313" key="1">
    <source>
        <dbReference type="EMBL" id="MDH6279326.1"/>
    </source>
</evidence>
<evidence type="ECO:0000313" key="2">
    <source>
        <dbReference type="Proteomes" id="UP001160334"/>
    </source>
</evidence>
<sequence>MEPITLPEPQGHTAEISIVDTWLSVAIRDAGGEIRYSAGWDITPTA</sequence>
<reference evidence="1 2" key="1">
    <citation type="submission" date="2023-04" db="EMBL/GenBank/DDBJ databases">
        <title>Forest soil microbial communities from Buena Vista Peninsula, Colon Province, Panama.</title>
        <authorList>
            <person name="Bouskill N."/>
        </authorList>
    </citation>
    <scope>NUCLEOTIDE SEQUENCE [LARGE SCALE GENOMIC DNA]</scope>
    <source>
        <strain evidence="1 2">CFH S0262</strain>
    </source>
</reference>